<sequence>MATCGRHGVPMIVGEVYDLVSDDMFLRIDEFVPGSRGYLKVEGCNPAGSAKLKTAVALVEGAESAGVPFPATRLIESTSGNLGVALAMICAAKGYSLVCVTDPKANPQPVKMMRALGAEVVVVGRHDEHGGYLSSRIDYITTRLSYEPDLHWLNQYANPSGPGAHRDRTGRAILDHVPDVGHVFVAAGTTGTLMGCAAYLREHSPGTRVVAVDVEGSAIFGHPEGPRHIPGMGASLRPGILDEELVDDVVTVSEVDAVTACRELARDRGMLVGASTGAVLVAIRHRGAGITPGSTVVGVSPDLGERYLETVFDDEWVTANLRMRADDLPGKLNFGHVLQN</sequence>
<evidence type="ECO:0000256" key="4">
    <source>
        <dbReference type="ARBA" id="ARBA00022898"/>
    </source>
</evidence>
<dbReference type="Pfam" id="PF00291">
    <property type="entry name" value="PALP"/>
    <property type="match status" value="1"/>
</dbReference>
<feature type="domain" description="Tryptophan synthase beta chain-like PALP" evidence="5">
    <location>
        <begin position="35"/>
        <end position="301"/>
    </location>
</feature>
<dbReference type="EMBL" id="SOCP01000005">
    <property type="protein sequence ID" value="TDV51888.1"/>
    <property type="molecule type" value="Genomic_DNA"/>
</dbReference>
<comment type="caution">
    <text evidence="6">The sequence shown here is derived from an EMBL/GenBank/DDBJ whole genome shotgun (WGS) entry which is preliminary data.</text>
</comment>
<dbReference type="GO" id="GO:1901605">
    <property type="term" value="P:alpha-amino acid metabolic process"/>
    <property type="evidence" value="ECO:0007669"/>
    <property type="project" value="UniProtKB-ARBA"/>
</dbReference>
<dbReference type="CDD" id="cd01561">
    <property type="entry name" value="CBS_like"/>
    <property type="match status" value="1"/>
</dbReference>
<evidence type="ECO:0000313" key="6">
    <source>
        <dbReference type="EMBL" id="TDV51888.1"/>
    </source>
</evidence>
<dbReference type="PANTHER" id="PTHR10314">
    <property type="entry name" value="CYSTATHIONINE BETA-SYNTHASE"/>
    <property type="match status" value="1"/>
</dbReference>
<gene>
    <name evidence="6" type="ORF">CLV71_10517</name>
</gene>
<keyword evidence="7" id="KW-1185">Reference proteome</keyword>
<dbReference type="InterPro" id="IPR001926">
    <property type="entry name" value="TrpB-like_PALP"/>
</dbReference>
<dbReference type="AlphaFoldDB" id="A0A4R7VQY8"/>
<dbReference type="Gene3D" id="3.40.50.1100">
    <property type="match status" value="2"/>
</dbReference>
<comment type="cofactor">
    <cofactor evidence="1">
        <name>pyridoxal 5'-phosphate</name>
        <dbReference type="ChEBI" id="CHEBI:597326"/>
    </cofactor>
</comment>
<evidence type="ECO:0000256" key="2">
    <source>
        <dbReference type="ARBA" id="ARBA00011738"/>
    </source>
</evidence>
<dbReference type="SUPFAM" id="SSF53686">
    <property type="entry name" value="Tryptophan synthase beta subunit-like PLP-dependent enzymes"/>
    <property type="match status" value="1"/>
</dbReference>
<dbReference type="Proteomes" id="UP000294927">
    <property type="component" value="Unassembled WGS sequence"/>
</dbReference>
<reference evidence="6 7" key="1">
    <citation type="submission" date="2019-03" db="EMBL/GenBank/DDBJ databases">
        <title>Genomic Encyclopedia of Archaeal and Bacterial Type Strains, Phase II (KMG-II): from individual species to whole genera.</title>
        <authorList>
            <person name="Goeker M."/>
        </authorList>
    </citation>
    <scope>NUCLEOTIDE SEQUENCE [LARGE SCALE GENOMIC DNA]</scope>
    <source>
        <strain evidence="6 7">DSM 45499</strain>
    </source>
</reference>
<name>A0A4R7VQY8_9PSEU</name>
<dbReference type="GO" id="GO:0016740">
    <property type="term" value="F:transferase activity"/>
    <property type="evidence" value="ECO:0007669"/>
    <property type="project" value="UniProtKB-KW"/>
</dbReference>
<keyword evidence="3" id="KW-0808">Transferase</keyword>
<evidence type="ECO:0000259" key="5">
    <source>
        <dbReference type="Pfam" id="PF00291"/>
    </source>
</evidence>
<dbReference type="InterPro" id="IPR050214">
    <property type="entry name" value="Cys_Synth/Cystath_Beta-Synth"/>
</dbReference>
<keyword evidence="4" id="KW-0663">Pyridoxal phosphate</keyword>
<proteinExistence type="predicted"/>
<dbReference type="InterPro" id="IPR036052">
    <property type="entry name" value="TrpB-like_PALP_sf"/>
</dbReference>
<evidence type="ECO:0000256" key="1">
    <source>
        <dbReference type="ARBA" id="ARBA00001933"/>
    </source>
</evidence>
<comment type="subunit">
    <text evidence="2">Homodimer.</text>
</comment>
<evidence type="ECO:0000313" key="7">
    <source>
        <dbReference type="Proteomes" id="UP000294927"/>
    </source>
</evidence>
<dbReference type="NCBIfam" id="TIGR03945">
    <property type="entry name" value="PLP_SbnA_fam"/>
    <property type="match status" value="1"/>
</dbReference>
<organism evidence="6 7">
    <name type="scientific">Actinophytocola oryzae</name>
    <dbReference type="NCBI Taxonomy" id="502181"/>
    <lineage>
        <taxon>Bacteria</taxon>
        <taxon>Bacillati</taxon>
        <taxon>Actinomycetota</taxon>
        <taxon>Actinomycetes</taxon>
        <taxon>Pseudonocardiales</taxon>
        <taxon>Pseudonocardiaceae</taxon>
    </lineage>
</organism>
<dbReference type="InterPro" id="IPR023927">
    <property type="entry name" value="SbnA"/>
</dbReference>
<evidence type="ECO:0000256" key="3">
    <source>
        <dbReference type="ARBA" id="ARBA00022679"/>
    </source>
</evidence>
<accession>A0A4R7VQY8</accession>
<protein>
    <submittedName>
        <fullName evidence="6">Cysteine synthase A</fullName>
    </submittedName>
</protein>